<evidence type="ECO:0000313" key="11">
    <source>
        <dbReference type="EMBL" id="EDV92573.1"/>
    </source>
</evidence>
<dbReference type="GO" id="GO:0045944">
    <property type="term" value="P:positive regulation of transcription by RNA polymerase II"/>
    <property type="evidence" value="ECO:0007669"/>
    <property type="project" value="TreeGrafter"/>
</dbReference>
<dbReference type="GO" id="GO:0043123">
    <property type="term" value="P:positive regulation of canonical NF-kappaB signal transduction"/>
    <property type="evidence" value="ECO:0007669"/>
    <property type="project" value="EnsemblMetazoa"/>
</dbReference>
<comment type="catalytic activity">
    <reaction evidence="9">
        <text>L-seryl-[I-kappa-B protein] + ATP = O-phospho-L-seryl-[I-kappa-B protein] + ADP + H(+)</text>
        <dbReference type="Rhea" id="RHEA:19073"/>
        <dbReference type="Rhea" id="RHEA-COMP:13698"/>
        <dbReference type="Rhea" id="RHEA-COMP:13699"/>
        <dbReference type="ChEBI" id="CHEBI:15378"/>
        <dbReference type="ChEBI" id="CHEBI:29999"/>
        <dbReference type="ChEBI" id="CHEBI:30616"/>
        <dbReference type="ChEBI" id="CHEBI:83421"/>
        <dbReference type="ChEBI" id="CHEBI:456216"/>
        <dbReference type="EC" id="2.7.11.10"/>
    </reaction>
</comment>
<dbReference type="PANTHER" id="PTHR22969:SF17">
    <property type="entry name" value="INHIBITOR OF NUCLEAR FACTOR KAPPA-B KINASE SUBUNIT BETA"/>
    <property type="match status" value="1"/>
</dbReference>
<dbReference type="Proteomes" id="UP000001070">
    <property type="component" value="Unassembled WGS sequence"/>
</dbReference>
<dbReference type="GO" id="GO:0006963">
    <property type="term" value="P:positive regulation of antibacterial peptide biosynthetic process"/>
    <property type="evidence" value="ECO:0007669"/>
    <property type="project" value="EnsemblMetazoa"/>
</dbReference>
<dbReference type="EMBL" id="CH916369">
    <property type="protein sequence ID" value="EDV92573.1"/>
    <property type="molecule type" value="Genomic_DNA"/>
</dbReference>
<dbReference type="GO" id="GO:0071456">
    <property type="term" value="P:cellular response to hypoxia"/>
    <property type="evidence" value="ECO:0007669"/>
    <property type="project" value="EnsemblMetazoa"/>
</dbReference>
<accession>B4JGA4</accession>
<dbReference type="PANTHER" id="PTHR22969">
    <property type="entry name" value="IKB KINASE"/>
    <property type="match status" value="1"/>
</dbReference>
<dbReference type="eggNOG" id="KOG4250">
    <property type="taxonomic scope" value="Eukaryota"/>
</dbReference>
<dbReference type="STRING" id="7222.B4JGA4"/>
<gene>
    <name evidence="11" type="primary">Dgri\GH18841</name>
    <name evidence="11" type="ORF">Dgri_GH18841</name>
</gene>
<evidence type="ECO:0000256" key="5">
    <source>
        <dbReference type="ARBA" id="ARBA00022679"/>
    </source>
</evidence>
<keyword evidence="7" id="KW-0418">Kinase</keyword>
<dbReference type="InterPro" id="IPR000719">
    <property type="entry name" value="Prot_kinase_dom"/>
</dbReference>
<evidence type="ECO:0000256" key="2">
    <source>
        <dbReference type="ARBA" id="ARBA00012442"/>
    </source>
</evidence>
<dbReference type="GO" id="GO:0019731">
    <property type="term" value="P:antibacterial humoral response"/>
    <property type="evidence" value="ECO:0007669"/>
    <property type="project" value="EnsemblMetazoa"/>
</dbReference>
<dbReference type="GO" id="GO:0033209">
    <property type="term" value="P:tumor necrosis factor-mediated signaling pathway"/>
    <property type="evidence" value="ECO:0007669"/>
    <property type="project" value="TreeGrafter"/>
</dbReference>
<evidence type="ECO:0000256" key="6">
    <source>
        <dbReference type="ARBA" id="ARBA00022741"/>
    </source>
</evidence>
<dbReference type="FunCoup" id="B4JGA4">
    <property type="interactions" value="268"/>
</dbReference>
<dbReference type="InterPro" id="IPR051180">
    <property type="entry name" value="IKK"/>
</dbReference>
<keyword evidence="8" id="KW-0067">ATP-binding</keyword>
<keyword evidence="4" id="KW-0723">Serine/threonine-protein kinase</keyword>
<dbReference type="GO" id="GO:0002230">
    <property type="term" value="P:positive regulation of defense response to virus by host"/>
    <property type="evidence" value="ECO:0007669"/>
    <property type="project" value="EnsemblMetazoa"/>
</dbReference>
<evidence type="ECO:0000256" key="9">
    <source>
        <dbReference type="ARBA" id="ARBA00048789"/>
    </source>
</evidence>
<dbReference type="GO" id="GO:0008384">
    <property type="term" value="F:IkappaB kinase activity"/>
    <property type="evidence" value="ECO:0007669"/>
    <property type="project" value="UniProtKB-EC"/>
</dbReference>
<evidence type="ECO:0000259" key="10">
    <source>
        <dbReference type="PROSITE" id="PS50011"/>
    </source>
</evidence>
<dbReference type="Gene3D" id="1.10.510.10">
    <property type="entry name" value="Transferase(Phosphotransferase) domain 1"/>
    <property type="match status" value="1"/>
</dbReference>
<evidence type="ECO:0000256" key="4">
    <source>
        <dbReference type="ARBA" id="ARBA00022527"/>
    </source>
</evidence>
<dbReference type="GO" id="GO:0005524">
    <property type="term" value="F:ATP binding"/>
    <property type="evidence" value="ECO:0007669"/>
    <property type="project" value="UniProtKB-KW"/>
</dbReference>
<dbReference type="GO" id="GO:0140896">
    <property type="term" value="P:cGAS/STING signaling pathway"/>
    <property type="evidence" value="ECO:0007669"/>
    <property type="project" value="EnsemblMetazoa"/>
</dbReference>
<dbReference type="InterPro" id="IPR011009">
    <property type="entry name" value="Kinase-like_dom_sf"/>
</dbReference>
<dbReference type="HOGENOM" id="CLU_022451_0_0_1"/>
<dbReference type="PROSITE" id="PS00108">
    <property type="entry name" value="PROTEIN_KINASE_ST"/>
    <property type="match status" value="1"/>
</dbReference>
<keyword evidence="12" id="KW-1185">Reference proteome</keyword>
<protein>
    <recommendedName>
        <fullName evidence="2">IkappaB kinase</fullName>
        <ecNumber evidence="2">2.7.11.10</ecNumber>
    </recommendedName>
</protein>
<keyword evidence="5" id="KW-0808">Transferase</keyword>
<feature type="domain" description="Protein kinase" evidence="10">
    <location>
        <begin position="13"/>
        <end position="322"/>
    </location>
</feature>
<dbReference type="GO" id="GO:0061057">
    <property type="term" value="P:peptidoglycan recognition protein signaling pathway"/>
    <property type="evidence" value="ECO:0007669"/>
    <property type="project" value="EnsemblMetazoa"/>
</dbReference>
<dbReference type="PROSITE" id="PS50011">
    <property type="entry name" value="PROTEIN_KINASE_DOM"/>
    <property type="match status" value="1"/>
</dbReference>
<dbReference type="Pfam" id="PF00069">
    <property type="entry name" value="Pkinase"/>
    <property type="match status" value="1"/>
</dbReference>
<name>B4JGA4_DROGR</name>
<dbReference type="GO" id="GO:0008385">
    <property type="term" value="C:IkappaB kinase complex"/>
    <property type="evidence" value="ECO:0007669"/>
    <property type="project" value="TreeGrafter"/>
</dbReference>
<sequence length="737" mass="85283">MPPNWKSVSVGDWELLGILGQGGFGEVHHWKNRKTDQEVATKRIKNAENMSVDQQRKLRQRWKEEYEWTQQLQNPKSIVAGVKLSADSQAFIDYLNKNHFCQLPVIILEYCNGGDVRKLLQKSQNANGLLEFEVRQILGSLRQAVDFLHTHCKLCHRDLKPDNIVIHRLADGRRLYKLTDFGLSRESPDKTILQSVVGTRHYYAPEVVETGKYNNKVDYWSMGIIAYELVTGVQPYIPHQSVVNIHQNLQKKPWNCIAITEDYVTPLRFHFHTEIPIGHHLSVPWLAQFTKWLPLALNFDYSRRGSPAATDEVQDASAAPVIFTEIDRLLEMKVLTIFAACAYKRLEYEVTSSMTMQQLFMFIEESIGLPSSSIYLVLPLGHPHKRLTRQTKPVDLFVDDWCDNSEGSRNPPVMLYVFNVTEKCPYVKPVPYMPPALKHYLSAEYKKLENWLVDRLMLDMHHVLHTEQAHVRMLVCGFKDYALSLEHEVLEYQILIKTLDKEKYKCCGAIEHFQVLLSAAEEQQKLHLNYDDEWKSNWMKLAIKHKEIVTSIEKIVHHYESILNNVRTDCIKKSQEMYDNTIESDIFNIKDYQKKYLYSCPTWSELSDISINFAKSRYAFLENKEMKNLRESTNQTHLRFSKIPIVVNNAHENLRAVQAQLLHLQLQMLASANPIQQVPIFDLNNAMSQLSFGVANGVIPHSLDAFDSLSTENVIAQALYTRQLLESGMEIDQTVQH</sequence>
<dbReference type="OrthoDB" id="267381at2759"/>
<comment type="subcellular location">
    <subcellularLocation>
        <location evidence="1">Cytoplasm</location>
    </subcellularLocation>
</comment>
<reference evidence="11 12" key="1">
    <citation type="journal article" date="2007" name="Nature">
        <title>Evolution of genes and genomes on the Drosophila phylogeny.</title>
        <authorList>
            <consortium name="Drosophila 12 Genomes Consortium"/>
            <person name="Clark A.G."/>
            <person name="Eisen M.B."/>
            <person name="Smith D.R."/>
            <person name="Bergman C.M."/>
            <person name="Oliver B."/>
            <person name="Markow T.A."/>
            <person name="Kaufman T.C."/>
            <person name="Kellis M."/>
            <person name="Gelbart W."/>
            <person name="Iyer V.N."/>
            <person name="Pollard D.A."/>
            <person name="Sackton T.B."/>
            <person name="Larracuente A.M."/>
            <person name="Singh N.D."/>
            <person name="Abad J.P."/>
            <person name="Abt D.N."/>
            <person name="Adryan B."/>
            <person name="Aguade M."/>
            <person name="Akashi H."/>
            <person name="Anderson W.W."/>
            <person name="Aquadro C.F."/>
            <person name="Ardell D.H."/>
            <person name="Arguello R."/>
            <person name="Artieri C.G."/>
            <person name="Barbash D.A."/>
            <person name="Barker D."/>
            <person name="Barsanti P."/>
            <person name="Batterham P."/>
            <person name="Batzoglou S."/>
            <person name="Begun D."/>
            <person name="Bhutkar A."/>
            <person name="Blanco E."/>
            <person name="Bosak S.A."/>
            <person name="Bradley R.K."/>
            <person name="Brand A.D."/>
            <person name="Brent M.R."/>
            <person name="Brooks A.N."/>
            <person name="Brown R.H."/>
            <person name="Butlin R.K."/>
            <person name="Caggese C."/>
            <person name="Calvi B.R."/>
            <person name="Bernardo de Carvalho A."/>
            <person name="Caspi A."/>
            <person name="Castrezana S."/>
            <person name="Celniker S.E."/>
            <person name="Chang J.L."/>
            <person name="Chapple C."/>
            <person name="Chatterji S."/>
            <person name="Chinwalla A."/>
            <person name="Civetta A."/>
            <person name="Clifton S.W."/>
            <person name="Comeron J.M."/>
            <person name="Costello J.C."/>
            <person name="Coyne J.A."/>
            <person name="Daub J."/>
            <person name="David R.G."/>
            <person name="Delcher A.L."/>
            <person name="Delehaunty K."/>
            <person name="Do C.B."/>
            <person name="Ebling H."/>
            <person name="Edwards K."/>
            <person name="Eickbush T."/>
            <person name="Evans J.D."/>
            <person name="Filipski A."/>
            <person name="Findeiss S."/>
            <person name="Freyhult E."/>
            <person name="Fulton L."/>
            <person name="Fulton R."/>
            <person name="Garcia A.C."/>
            <person name="Gardiner A."/>
            <person name="Garfield D.A."/>
            <person name="Garvin B.E."/>
            <person name="Gibson G."/>
            <person name="Gilbert D."/>
            <person name="Gnerre S."/>
            <person name="Godfrey J."/>
            <person name="Good R."/>
            <person name="Gotea V."/>
            <person name="Gravely B."/>
            <person name="Greenberg A.J."/>
            <person name="Griffiths-Jones S."/>
            <person name="Gross S."/>
            <person name="Guigo R."/>
            <person name="Gustafson E.A."/>
            <person name="Haerty W."/>
            <person name="Hahn M.W."/>
            <person name="Halligan D.L."/>
            <person name="Halpern A.L."/>
            <person name="Halter G.M."/>
            <person name="Han M.V."/>
            <person name="Heger A."/>
            <person name="Hillier L."/>
            <person name="Hinrichs A.S."/>
            <person name="Holmes I."/>
            <person name="Hoskins R.A."/>
            <person name="Hubisz M.J."/>
            <person name="Hultmark D."/>
            <person name="Huntley M.A."/>
            <person name="Jaffe D.B."/>
            <person name="Jagadeeshan S."/>
            <person name="Jeck W.R."/>
            <person name="Johnson J."/>
            <person name="Jones C.D."/>
            <person name="Jordan W.C."/>
            <person name="Karpen G.H."/>
            <person name="Kataoka E."/>
            <person name="Keightley P.D."/>
            <person name="Kheradpour P."/>
            <person name="Kirkness E.F."/>
            <person name="Koerich L.B."/>
            <person name="Kristiansen K."/>
            <person name="Kudrna D."/>
            <person name="Kulathinal R.J."/>
            <person name="Kumar S."/>
            <person name="Kwok R."/>
            <person name="Lander E."/>
            <person name="Langley C.H."/>
            <person name="Lapoint R."/>
            <person name="Lazzaro B.P."/>
            <person name="Lee S.J."/>
            <person name="Levesque L."/>
            <person name="Li R."/>
            <person name="Lin C.F."/>
            <person name="Lin M.F."/>
            <person name="Lindblad-Toh K."/>
            <person name="Llopart A."/>
            <person name="Long M."/>
            <person name="Low L."/>
            <person name="Lozovsky E."/>
            <person name="Lu J."/>
            <person name="Luo M."/>
            <person name="Machado C.A."/>
            <person name="Makalowski W."/>
            <person name="Marzo M."/>
            <person name="Matsuda M."/>
            <person name="Matzkin L."/>
            <person name="McAllister B."/>
            <person name="McBride C.S."/>
            <person name="McKernan B."/>
            <person name="McKernan K."/>
            <person name="Mendez-Lago M."/>
            <person name="Minx P."/>
            <person name="Mollenhauer M.U."/>
            <person name="Montooth K."/>
            <person name="Mount S.M."/>
            <person name="Mu X."/>
            <person name="Myers E."/>
            <person name="Negre B."/>
            <person name="Newfeld S."/>
            <person name="Nielsen R."/>
            <person name="Noor M.A."/>
            <person name="O'Grady P."/>
            <person name="Pachter L."/>
            <person name="Papaceit M."/>
            <person name="Parisi M.J."/>
            <person name="Parisi M."/>
            <person name="Parts L."/>
            <person name="Pedersen J.S."/>
            <person name="Pesole G."/>
            <person name="Phillippy A.M."/>
            <person name="Ponting C.P."/>
            <person name="Pop M."/>
            <person name="Porcelli D."/>
            <person name="Powell J.R."/>
            <person name="Prohaska S."/>
            <person name="Pruitt K."/>
            <person name="Puig M."/>
            <person name="Quesneville H."/>
            <person name="Ram K.R."/>
            <person name="Rand D."/>
            <person name="Rasmussen M.D."/>
            <person name="Reed L.K."/>
            <person name="Reenan R."/>
            <person name="Reily A."/>
            <person name="Remington K.A."/>
            <person name="Rieger T.T."/>
            <person name="Ritchie M.G."/>
            <person name="Robin C."/>
            <person name="Rogers Y.H."/>
            <person name="Rohde C."/>
            <person name="Rozas J."/>
            <person name="Rubenfield M.J."/>
            <person name="Ruiz A."/>
            <person name="Russo S."/>
            <person name="Salzberg S.L."/>
            <person name="Sanchez-Gracia A."/>
            <person name="Saranga D.J."/>
            <person name="Sato H."/>
            <person name="Schaeffer S.W."/>
            <person name="Schatz M.C."/>
            <person name="Schlenke T."/>
            <person name="Schwartz R."/>
            <person name="Segarra C."/>
            <person name="Singh R.S."/>
            <person name="Sirot L."/>
            <person name="Sirota M."/>
            <person name="Sisneros N.B."/>
            <person name="Smith C.D."/>
            <person name="Smith T.F."/>
            <person name="Spieth J."/>
            <person name="Stage D.E."/>
            <person name="Stark A."/>
            <person name="Stephan W."/>
            <person name="Strausberg R.L."/>
            <person name="Strempel S."/>
            <person name="Sturgill D."/>
            <person name="Sutton G."/>
            <person name="Sutton G.G."/>
            <person name="Tao W."/>
            <person name="Teichmann S."/>
            <person name="Tobari Y.N."/>
            <person name="Tomimura Y."/>
            <person name="Tsolas J.M."/>
            <person name="Valente V.L."/>
            <person name="Venter E."/>
            <person name="Venter J.C."/>
            <person name="Vicario S."/>
            <person name="Vieira F.G."/>
            <person name="Vilella A.J."/>
            <person name="Villasante A."/>
            <person name="Walenz B."/>
            <person name="Wang J."/>
            <person name="Wasserman M."/>
            <person name="Watts T."/>
            <person name="Wilson D."/>
            <person name="Wilson R.K."/>
            <person name="Wing R.A."/>
            <person name="Wolfner M.F."/>
            <person name="Wong A."/>
            <person name="Wong G.K."/>
            <person name="Wu C.I."/>
            <person name="Wu G."/>
            <person name="Yamamoto D."/>
            <person name="Yang H.P."/>
            <person name="Yang S.P."/>
            <person name="Yorke J.A."/>
            <person name="Yoshida K."/>
            <person name="Zdobnov E."/>
            <person name="Zhang P."/>
            <person name="Zhang Y."/>
            <person name="Zimin A.V."/>
            <person name="Baldwin J."/>
            <person name="Abdouelleil A."/>
            <person name="Abdulkadir J."/>
            <person name="Abebe A."/>
            <person name="Abera B."/>
            <person name="Abreu J."/>
            <person name="Acer S.C."/>
            <person name="Aftuck L."/>
            <person name="Alexander A."/>
            <person name="An P."/>
            <person name="Anderson E."/>
            <person name="Anderson S."/>
            <person name="Arachi H."/>
            <person name="Azer M."/>
            <person name="Bachantsang P."/>
            <person name="Barry A."/>
            <person name="Bayul T."/>
            <person name="Berlin A."/>
            <person name="Bessette D."/>
            <person name="Bloom T."/>
            <person name="Blye J."/>
            <person name="Boguslavskiy L."/>
            <person name="Bonnet C."/>
            <person name="Boukhgalter B."/>
            <person name="Bourzgui I."/>
            <person name="Brown A."/>
            <person name="Cahill P."/>
            <person name="Channer S."/>
            <person name="Cheshatsang Y."/>
            <person name="Chuda L."/>
            <person name="Citroen M."/>
            <person name="Collymore A."/>
            <person name="Cooke P."/>
            <person name="Costello M."/>
            <person name="D'Aco K."/>
            <person name="Daza R."/>
            <person name="De Haan G."/>
            <person name="DeGray S."/>
            <person name="DeMaso C."/>
            <person name="Dhargay N."/>
            <person name="Dooley K."/>
            <person name="Dooley E."/>
            <person name="Doricent M."/>
            <person name="Dorje P."/>
            <person name="Dorjee K."/>
            <person name="Dupes A."/>
            <person name="Elong R."/>
            <person name="Falk J."/>
            <person name="Farina A."/>
            <person name="Faro S."/>
            <person name="Ferguson D."/>
            <person name="Fisher S."/>
            <person name="Foley C.D."/>
            <person name="Franke A."/>
            <person name="Friedrich D."/>
            <person name="Gadbois L."/>
            <person name="Gearin G."/>
            <person name="Gearin C.R."/>
            <person name="Giannoukos G."/>
            <person name="Goode T."/>
            <person name="Graham J."/>
            <person name="Grandbois E."/>
            <person name="Grewal S."/>
            <person name="Gyaltsen K."/>
            <person name="Hafez N."/>
            <person name="Hagos B."/>
            <person name="Hall J."/>
            <person name="Henson C."/>
            <person name="Hollinger A."/>
            <person name="Honan T."/>
            <person name="Huard M.D."/>
            <person name="Hughes L."/>
            <person name="Hurhula B."/>
            <person name="Husby M.E."/>
            <person name="Kamat A."/>
            <person name="Kanga B."/>
            <person name="Kashin S."/>
            <person name="Khazanovich D."/>
            <person name="Kisner P."/>
            <person name="Lance K."/>
            <person name="Lara M."/>
            <person name="Lee W."/>
            <person name="Lennon N."/>
            <person name="Letendre F."/>
            <person name="LeVine R."/>
            <person name="Lipovsky A."/>
            <person name="Liu X."/>
            <person name="Liu J."/>
            <person name="Liu S."/>
            <person name="Lokyitsang T."/>
            <person name="Lokyitsang Y."/>
            <person name="Lubonja R."/>
            <person name="Lui A."/>
            <person name="MacDonald P."/>
            <person name="Magnisalis V."/>
            <person name="Maru K."/>
            <person name="Matthews C."/>
            <person name="McCusker W."/>
            <person name="McDonough S."/>
            <person name="Mehta T."/>
            <person name="Meldrim J."/>
            <person name="Meneus L."/>
            <person name="Mihai O."/>
            <person name="Mihalev A."/>
            <person name="Mihova T."/>
            <person name="Mittelman R."/>
            <person name="Mlenga V."/>
            <person name="Montmayeur A."/>
            <person name="Mulrain L."/>
            <person name="Navidi A."/>
            <person name="Naylor J."/>
            <person name="Negash T."/>
            <person name="Nguyen T."/>
            <person name="Nguyen N."/>
            <person name="Nicol R."/>
            <person name="Norbu C."/>
            <person name="Norbu N."/>
            <person name="Novod N."/>
            <person name="O'Neill B."/>
            <person name="Osman S."/>
            <person name="Markiewicz E."/>
            <person name="Oyono O.L."/>
            <person name="Patti C."/>
            <person name="Phunkhang P."/>
            <person name="Pierre F."/>
            <person name="Priest M."/>
            <person name="Raghuraman S."/>
            <person name="Rege F."/>
            <person name="Reyes R."/>
            <person name="Rise C."/>
            <person name="Rogov P."/>
            <person name="Ross K."/>
            <person name="Ryan E."/>
            <person name="Settipalli S."/>
            <person name="Shea T."/>
            <person name="Sherpa N."/>
            <person name="Shi L."/>
            <person name="Shih D."/>
            <person name="Sparrow T."/>
            <person name="Spaulding J."/>
            <person name="Stalker J."/>
            <person name="Stange-Thomann N."/>
            <person name="Stavropoulos S."/>
            <person name="Stone C."/>
            <person name="Strader C."/>
            <person name="Tesfaye S."/>
            <person name="Thomson T."/>
            <person name="Thoulutsang Y."/>
            <person name="Thoulutsang D."/>
            <person name="Topham K."/>
            <person name="Topping I."/>
            <person name="Tsamla T."/>
            <person name="Vassiliev H."/>
            <person name="Vo A."/>
            <person name="Wangchuk T."/>
            <person name="Wangdi T."/>
            <person name="Weiand M."/>
            <person name="Wilkinson J."/>
            <person name="Wilson A."/>
            <person name="Yadav S."/>
            <person name="Young G."/>
            <person name="Yu Q."/>
            <person name="Zembek L."/>
            <person name="Zhong D."/>
            <person name="Zimmer A."/>
            <person name="Zwirko Z."/>
            <person name="Jaffe D.B."/>
            <person name="Alvarez P."/>
            <person name="Brockman W."/>
            <person name="Butler J."/>
            <person name="Chin C."/>
            <person name="Gnerre S."/>
            <person name="Grabherr M."/>
            <person name="Kleber M."/>
            <person name="Mauceli E."/>
            <person name="MacCallum I."/>
        </authorList>
    </citation>
    <scope>NUCLEOTIDE SEQUENCE [LARGE SCALE GENOMIC DNA]</scope>
    <source>
        <strain evidence="12">Tucson 15287-2541.00</strain>
    </source>
</reference>
<dbReference type="GO" id="GO:0030163">
    <property type="term" value="P:protein catabolic process"/>
    <property type="evidence" value="ECO:0007669"/>
    <property type="project" value="EnsemblMetazoa"/>
</dbReference>
<keyword evidence="3" id="KW-0963">Cytoplasm</keyword>
<dbReference type="SUPFAM" id="SSF56112">
    <property type="entry name" value="Protein kinase-like (PK-like)"/>
    <property type="match status" value="1"/>
</dbReference>
<evidence type="ECO:0000256" key="3">
    <source>
        <dbReference type="ARBA" id="ARBA00022490"/>
    </source>
</evidence>
<dbReference type="GO" id="GO:0042802">
    <property type="term" value="F:identical protein binding"/>
    <property type="evidence" value="ECO:0007669"/>
    <property type="project" value="EnsemblMetazoa"/>
</dbReference>
<dbReference type="OMA" id="TRHYYAP"/>
<evidence type="ECO:0000256" key="1">
    <source>
        <dbReference type="ARBA" id="ARBA00004496"/>
    </source>
</evidence>
<evidence type="ECO:0000256" key="8">
    <source>
        <dbReference type="ARBA" id="ARBA00022840"/>
    </source>
</evidence>
<evidence type="ECO:0000313" key="12">
    <source>
        <dbReference type="Proteomes" id="UP000001070"/>
    </source>
</evidence>
<dbReference type="InParanoid" id="B4JGA4"/>
<proteinExistence type="predicted"/>
<dbReference type="SMART" id="SM00220">
    <property type="entry name" value="S_TKc"/>
    <property type="match status" value="1"/>
</dbReference>
<dbReference type="KEGG" id="dgr:6563402"/>
<evidence type="ECO:0000256" key="7">
    <source>
        <dbReference type="ARBA" id="ARBA00022777"/>
    </source>
</evidence>
<keyword evidence="6" id="KW-0547">Nucleotide-binding</keyword>
<dbReference type="GO" id="GO:0051607">
    <property type="term" value="P:defense response to virus"/>
    <property type="evidence" value="ECO:0007669"/>
    <property type="project" value="EnsemblMetazoa"/>
</dbReference>
<dbReference type="InterPro" id="IPR008271">
    <property type="entry name" value="Ser/Thr_kinase_AS"/>
</dbReference>
<organism evidence="12">
    <name type="scientific">Drosophila grimshawi</name>
    <name type="common">Hawaiian fruit fly</name>
    <name type="synonym">Idiomyia grimshawi</name>
    <dbReference type="NCBI Taxonomy" id="7222"/>
    <lineage>
        <taxon>Eukaryota</taxon>
        <taxon>Metazoa</taxon>
        <taxon>Ecdysozoa</taxon>
        <taxon>Arthropoda</taxon>
        <taxon>Hexapoda</taxon>
        <taxon>Insecta</taxon>
        <taxon>Pterygota</taxon>
        <taxon>Neoptera</taxon>
        <taxon>Endopterygota</taxon>
        <taxon>Diptera</taxon>
        <taxon>Brachycera</taxon>
        <taxon>Muscomorpha</taxon>
        <taxon>Ephydroidea</taxon>
        <taxon>Drosophilidae</taxon>
        <taxon>Drosophila</taxon>
        <taxon>Hawaiian Drosophila</taxon>
    </lineage>
</organism>
<dbReference type="EC" id="2.7.11.10" evidence="2"/>
<dbReference type="AlphaFoldDB" id="B4JGA4"/>
<dbReference type="PhylomeDB" id="B4JGA4"/>